<evidence type="ECO:0000256" key="1">
    <source>
        <dbReference type="SAM" id="SignalP"/>
    </source>
</evidence>
<proteinExistence type="predicted"/>
<evidence type="ECO:0000313" key="2">
    <source>
        <dbReference type="EMBL" id="SUA70049.1"/>
    </source>
</evidence>
<name>A0A378Y142_PAEPO</name>
<dbReference type="EMBL" id="UGSC01000001">
    <property type="protein sequence ID" value="SUA70049.1"/>
    <property type="molecule type" value="Genomic_DNA"/>
</dbReference>
<evidence type="ECO:0000313" key="3">
    <source>
        <dbReference type="Proteomes" id="UP000254400"/>
    </source>
</evidence>
<gene>
    <name evidence="2" type="ORF">NCTC10343_02919</name>
</gene>
<feature type="signal peptide" evidence="1">
    <location>
        <begin position="1"/>
        <end position="30"/>
    </location>
</feature>
<accession>A0A378Y142</accession>
<dbReference type="RefSeq" id="WP_019687473.1">
    <property type="nucleotide sequence ID" value="NZ_CP036496.1"/>
</dbReference>
<sequence length="114" mass="12539">MKKMFISLFLGVLITTGLSVSSFSSFTSVADAKPLRYTVTLHPNETYQLGYGPGYWYYMGSGKSNDFTVSPRGLIKIYPDPENISVGDGAYAGEISTVDRFGGEVETVTIRIKY</sequence>
<feature type="chain" id="PRO_5038489681" evidence="1">
    <location>
        <begin position="31"/>
        <end position="114"/>
    </location>
</feature>
<keyword evidence="1" id="KW-0732">Signal</keyword>
<dbReference type="Proteomes" id="UP000254400">
    <property type="component" value="Unassembled WGS sequence"/>
</dbReference>
<protein>
    <submittedName>
        <fullName evidence="2">Uncharacterized protein</fullName>
    </submittedName>
</protein>
<dbReference type="GeneID" id="93346293"/>
<organism evidence="2 3">
    <name type="scientific">Paenibacillus polymyxa</name>
    <name type="common">Bacillus polymyxa</name>
    <dbReference type="NCBI Taxonomy" id="1406"/>
    <lineage>
        <taxon>Bacteria</taxon>
        <taxon>Bacillati</taxon>
        <taxon>Bacillota</taxon>
        <taxon>Bacilli</taxon>
        <taxon>Bacillales</taxon>
        <taxon>Paenibacillaceae</taxon>
        <taxon>Paenibacillus</taxon>
    </lineage>
</organism>
<reference evidence="2 3" key="1">
    <citation type="submission" date="2018-06" db="EMBL/GenBank/DDBJ databases">
        <authorList>
            <consortium name="Pathogen Informatics"/>
            <person name="Doyle S."/>
        </authorList>
    </citation>
    <scope>NUCLEOTIDE SEQUENCE [LARGE SCALE GENOMIC DNA]</scope>
    <source>
        <strain evidence="2 3">NCTC10343</strain>
    </source>
</reference>
<dbReference type="AlphaFoldDB" id="A0A378Y142"/>